<dbReference type="Proteomes" id="UP000824890">
    <property type="component" value="Unassembled WGS sequence"/>
</dbReference>
<dbReference type="EC" id="2.3.2.27" evidence="2"/>
<dbReference type="PANTHER" id="PTHR15710">
    <property type="entry name" value="E3 UBIQUITIN-PROTEIN LIGASE PRAJA"/>
    <property type="match status" value="1"/>
</dbReference>
<evidence type="ECO:0000313" key="8">
    <source>
        <dbReference type="EMBL" id="KAH0936967.1"/>
    </source>
</evidence>
<evidence type="ECO:0000256" key="3">
    <source>
        <dbReference type="ARBA" id="ARBA00022723"/>
    </source>
</evidence>
<evidence type="ECO:0000256" key="4">
    <source>
        <dbReference type="ARBA" id="ARBA00022771"/>
    </source>
</evidence>
<dbReference type="CDD" id="cd16667">
    <property type="entry name" value="RING-H2_RNF126-like"/>
    <property type="match status" value="1"/>
</dbReference>
<dbReference type="Pfam" id="PF13639">
    <property type="entry name" value="zf-RING_2"/>
    <property type="match status" value="1"/>
</dbReference>
<keyword evidence="5" id="KW-0862">Zinc</keyword>
<dbReference type="Gene3D" id="3.30.40.10">
    <property type="entry name" value="Zinc/RING finger domain, C3HC4 (zinc finger)"/>
    <property type="match status" value="1"/>
</dbReference>
<reference evidence="8 9" key="1">
    <citation type="submission" date="2021-05" db="EMBL/GenBank/DDBJ databases">
        <title>Genome Assembly of Synthetic Allotetraploid Brassica napus Reveals Homoeologous Exchanges between Subgenomes.</title>
        <authorList>
            <person name="Davis J.T."/>
        </authorList>
    </citation>
    <scope>NUCLEOTIDE SEQUENCE [LARGE SCALE GENOMIC DNA]</scope>
    <source>
        <strain evidence="9">cv. Da-Ae</strain>
        <tissue evidence="8">Seedling</tissue>
    </source>
</reference>
<keyword evidence="9" id="KW-1185">Reference proteome</keyword>
<feature type="domain" description="RING-type" evidence="7">
    <location>
        <begin position="382"/>
        <end position="423"/>
    </location>
</feature>
<dbReference type="SMART" id="SM00184">
    <property type="entry name" value="RING"/>
    <property type="match status" value="1"/>
</dbReference>
<keyword evidence="3" id="KW-0479">Metal-binding</keyword>
<dbReference type="SUPFAM" id="SSF57850">
    <property type="entry name" value="RING/U-box"/>
    <property type="match status" value="1"/>
</dbReference>
<protein>
    <recommendedName>
        <fullName evidence="2">RING-type E3 ubiquitin transferase</fullName>
        <ecNumber evidence="2">2.3.2.27</ecNumber>
    </recommendedName>
</protein>
<accession>A0ABQ8E6D3</accession>
<evidence type="ECO:0000256" key="2">
    <source>
        <dbReference type="ARBA" id="ARBA00012483"/>
    </source>
</evidence>
<proteinExistence type="predicted"/>
<keyword evidence="4 6" id="KW-0863">Zinc-finger</keyword>
<organism evidence="8 9">
    <name type="scientific">Brassica napus</name>
    <name type="common">Rape</name>
    <dbReference type="NCBI Taxonomy" id="3708"/>
    <lineage>
        <taxon>Eukaryota</taxon>
        <taxon>Viridiplantae</taxon>
        <taxon>Streptophyta</taxon>
        <taxon>Embryophyta</taxon>
        <taxon>Tracheophyta</taxon>
        <taxon>Spermatophyta</taxon>
        <taxon>Magnoliopsida</taxon>
        <taxon>eudicotyledons</taxon>
        <taxon>Gunneridae</taxon>
        <taxon>Pentapetalae</taxon>
        <taxon>rosids</taxon>
        <taxon>malvids</taxon>
        <taxon>Brassicales</taxon>
        <taxon>Brassicaceae</taxon>
        <taxon>Brassiceae</taxon>
        <taxon>Brassica</taxon>
    </lineage>
</organism>
<sequence length="450" mass="50931">MHKKNQVFFNKAPDLRFHVNNRDMSLNVLREFISKRKQEHEAMLSKRARSSGKVDDRISLENFSPMAKLFGCPINVKAEEEDDDGGSSIAAEFYRSGNQPDYEAIRETNPYIRFLESISDPGSVSMESEPDRHHSFIDFFGRESYVGSNQRLSTSRAFDIWDIQDMEEEEEVELGLRIGSGSGSDHSGELGLQVTRSFEIDTRMLEIDSGRVEIGSSRVEIGSGRVEIGSGRVEVDTGRVEVDTGLVEIGTGLVEIGTDDLLVEHVEPQNEITWGVPEPVDPQEEVGGVSSSLEPMEEYNQEWHGGLFDGFFEESVDLVMEDFFDTLFPDIDVYAANNRDYEDVIARTFHESGTKGSPPASKRMVDELPDVDVTSEELSIGCAICKDEIVVEEKVKRLPCRHYYHKECIVPWLGIRNTCPVCRYELPTDDLEYERNKRSRRGLGRDLMSE</sequence>
<evidence type="ECO:0000259" key="7">
    <source>
        <dbReference type="PROSITE" id="PS50089"/>
    </source>
</evidence>
<evidence type="ECO:0000256" key="6">
    <source>
        <dbReference type="PROSITE-ProRule" id="PRU00175"/>
    </source>
</evidence>
<name>A0ABQ8E6D3_BRANA</name>
<comment type="caution">
    <text evidence="8">The sequence shown here is derived from an EMBL/GenBank/DDBJ whole genome shotgun (WGS) entry which is preliminary data.</text>
</comment>
<evidence type="ECO:0000313" key="9">
    <source>
        <dbReference type="Proteomes" id="UP000824890"/>
    </source>
</evidence>
<comment type="catalytic activity">
    <reaction evidence="1">
        <text>S-ubiquitinyl-[E2 ubiquitin-conjugating enzyme]-L-cysteine + [acceptor protein]-L-lysine = [E2 ubiquitin-conjugating enzyme]-L-cysteine + N(6)-ubiquitinyl-[acceptor protein]-L-lysine.</text>
        <dbReference type="EC" id="2.3.2.27"/>
    </reaction>
</comment>
<dbReference type="PANTHER" id="PTHR15710:SF108">
    <property type="entry name" value="OS03G0286100 PROTEIN"/>
    <property type="match status" value="1"/>
</dbReference>
<evidence type="ECO:0000256" key="1">
    <source>
        <dbReference type="ARBA" id="ARBA00000900"/>
    </source>
</evidence>
<evidence type="ECO:0000256" key="5">
    <source>
        <dbReference type="ARBA" id="ARBA00022833"/>
    </source>
</evidence>
<dbReference type="InterPro" id="IPR001841">
    <property type="entry name" value="Znf_RING"/>
</dbReference>
<dbReference type="EMBL" id="JAGKQM010000002">
    <property type="protein sequence ID" value="KAH0936967.1"/>
    <property type="molecule type" value="Genomic_DNA"/>
</dbReference>
<dbReference type="PROSITE" id="PS50089">
    <property type="entry name" value="ZF_RING_2"/>
    <property type="match status" value="1"/>
</dbReference>
<dbReference type="InterPro" id="IPR013083">
    <property type="entry name" value="Znf_RING/FYVE/PHD"/>
</dbReference>
<gene>
    <name evidence="8" type="ORF">HID58_004428</name>
</gene>